<feature type="signal peptide" evidence="2">
    <location>
        <begin position="1"/>
        <end position="21"/>
    </location>
</feature>
<evidence type="ECO:0008006" key="5">
    <source>
        <dbReference type="Google" id="ProtNLM"/>
    </source>
</evidence>
<dbReference type="AlphaFoldDB" id="A0A6A5ESQ3"/>
<evidence type="ECO:0000256" key="2">
    <source>
        <dbReference type="SAM" id="SignalP"/>
    </source>
</evidence>
<feature type="chain" id="PRO_5025456161" description="C2H2-type domain-containing protein" evidence="2">
    <location>
        <begin position="22"/>
        <end position="132"/>
    </location>
</feature>
<accession>A0A6A5ESQ3</accession>
<gene>
    <name evidence="3" type="ORF">PFLUV_G00196990</name>
</gene>
<organism evidence="3 4">
    <name type="scientific">Perca fluviatilis</name>
    <name type="common">European perch</name>
    <dbReference type="NCBI Taxonomy" id="8168"/>
    <lineage>
        <taxon>Eukaryota</taxon>
        <taxon>Metazoa</taxon>
        <taxon>Chordata</taxon>
        <taxon>Craniata</taxon>
        <taxon>Vertebrata</taxon>
        <taxon>Euteleostomi</taxon>
        <taxon>Actinopterygii</taxon>
        <taxon>Neopterygii</taxon>
        <taxon>Teleostei</taxon>
        <taxon>Neoteleostei</taxon>
        <taxon>Acanthomorphata</taxon>
        <taxon>Eupercaria</taxon>
        <taxon>Perciformes</taxon>
        <taxon>Percoidei</taxon>
        <taxon>Percidae</taxon>
        <taxon>Percinae</taxon>
        <taxon>Perca</taxon>
    </lineage>
</organism>
<evidence type="ECO:0000313" key="3">
    <source>
        <dbReference type="EMBL" id="KAF1379033.1"/>
    </source>
</evidence>
<feature type="compositionally biased region" description="Polar residues" evidence="1">
    <location>
        <begin position="82"/>
        <end position="91"/>
    </location>
</feature>
<sequence>MLWRCVICLVFLTFSLKQLLSHINRMHSRSPDFRLLCGIDGCTEEYRVYNSFYHHVKRRHSQHLIESNRPGDGNHVGEQPQEESQGTHQQQDNIQLNFQGTLVSPINSSVHLIQMKGKWTLTKMELPQYNQI</sequence>
<dbReference type="Proteomes" id="UP000465112">
    <property type="component" value="Chromosome 16"/>
</dbReference>
<comment type="caution">
    <text evidence="3">The sequence shown here is derived from an EMBL/GenBank/DDBJ whole genome shotgun (WGS) entry which is preliminary data.</text>
</comment>
<name>A0A6A5ESQ3_PERFL</name>
<protein>
    <recommendedName>
        <fullName evidence="5">C2H2-type domain-containing protein</fullName>
    </recommendedName>
</protein>
<evidence type="ECO:0000313" key="4">
    <source>
        <dbReference type="Proteomes" id="UP000465112"/>
    </source>
</evidence>
<keyword evidence="2" id="KW-0732">Signal</keyword>
<feature type="region of interest" description="Disordered" evidence="1">
    <location>
        <begin position="63"/>
        <end position="91"/>
    </location>
</feature>
<evidence type="ECO:0000256" key="1">
    <source>
        <dbReference type="SAM" id="MobiDB-lite"/>
    </source>
</evidence>
<keyword evidence="4" id="KW-1185">Reference proteome</keyword>
<dbReference type="EMBL" id="VHII01000016">
    <property type="protein sequence ID" value="KAF1379033.1"/>
    <property type="molecule type" value="Genomic_DNA"/>
</dbReference>
<proteinExistence type="predicted"/>
<reference evidence="3 4" key="1">
    <citation type="submission" date="2019-06" db="EMBL/GenBank/DDBJ databases">
        <title>A chromosome-scale genome assembly of the European perch, Perca fluviatilis.</title>
        <authorList>
            <person name="Roques C."/>
            <person name="Zahm M."/>
            <person name="Cabau C."/>
            <person name="Klopp C."/>
            <person name="Bouchez O."/>
            <person name="Donnadieu C."/>
            <person name="Kuhl H."/>
            <person name="Gislard M."/>
            <person name="Guendouz S."/>
            <person name="Journot L."/>
            <person name="Haffray P."/>
            <person name="Bestin A."/>
            <person name="Morvezen R."/>
            <person name="Feron R."/>
            <person name="Wen M."/>
            <person name="Jouanno E."/>
            <person name="Herpin A."/>
            <person name="Schartl M."/>
            <person name="Postlethwait J."/>
            <person name="Schaerlinger B."/>
            <person name="Chardard D."/>
            <person name="Lecocq T."/>
            <person name="Poncet C."/>
            <person name="Jaffrelo L."/>
            <person name="Lampietro C."/>
            <person name="Guiguen Y."/>
        </authorList>
    </citation>
    <scope>NUCLEOTIDE SEQUENCE [LARGE SCALE GENOMIC DNA]</scope>
    <source>
        <tissue evidence="3">Blood</tissue>
    </source>
</reference>